<dbReference type="InterPro" id="IPR003439">
    <property type="entry name" value="ABC_transporter-like_ATP-bd"/>
</dbReference>
<dbReference type="PROSITE" id="PS50893">
    <property type="entry name" value="ABC_TRANSPORTER_2"/>
    <property type="match status" value="2"/>
</dbReference>
<dbReference type="Proteomes" id="UP000649345">
    <property type="component" value="Unassembled WGS sequence"/>
</dbReference>
<dbReference type="GO" id="GO:0005524">
    <property type="term" value="F:ATP binding"/>
    <property type="evidence" value="ECO:0007669"/>
    <property type="project" value="UniProtKB-KW"/>
</dbReference>
<dbReference type="Gene3D" id="3.40.50.300">
    <property type="entry name" value="P-loop containing nucleotide triphosphate hydrolases"/>
    <property type="match status" value="2"/>
</dbReference>
<keyword evidence="5" id="KW-0547">Nucleotide-binding</keyword>
<dbReference type="SUPFAM" id="SSF52540">
    <property type="entry name" value="P-loop containing nucleoside triphosphate hydrolases"/>
    <property type="match status" value="2"/>
</dbReference>
<dbReference type="RefSeq" id="WP_186873318.1">
    <property type="nucleotide sequence ID" value="NZ_JACOOR010000002.1"/>
</dbReference>
<dbReference type="PROSITE" id="PS00211">
    <property type="entry name" value="ABC_TRANSPORTER_1"/>
    <property type="match status" value="1"/>
</dbReference>
<dbReference type="GO" id="GO:0016887">
    <property type="term" value="F:ATP hydrolysis activity"/>
    <property type="evidence" value="ECO:0007669"/>
    <property type="project" value="InterPro"/>
</dbReference>
<organism evidence="10 11">
    <name type="scientific">Anaerosacchariphilus hominis</name>
    <dbReference type="NCBI Taxonomy" id="2763017"/>
    <lineage>
        <taxon>Bacteria</taxon>
        <taxon>Bacillati</taxon>
        <taxon>Bacillota</taxon>
        <taxon>Clostridia</taxon>
        <taxon>Lachnospirales</taxon>
        <taxon>Lachnospiraceae</taxon>
        <taxon>Anaerosacchariphilus</taxon>
    </lineage>
</organism>
<dbReference type="Pfam" id="PF00005">
    <property type="entry name" value="ABC_tran"/>
    <property type="match status" value="2"/>
</dbReference>
<dbReference type="InterPro" id="IPR027417">
    <property type="entry name" value="P-loop_NTPase"/>
</dbReference>
<keyword evidence="8" id="KW-0472">Membrane</keyword>
<sequence length="499" mass="55628">MQKESVIKVEHITKTFGLTKALTDVSLEIGYGEIRGLIGENGSGKSTLASMIVGTGHPDSGEMWYRGEKHNPKNMLESKEKKINILIQENGTINGLTVAENMFLGKESTFSKSGNVNKRRLIEEGSKALARIGAGHINAADRIEKLSFEDRKLVEVAVAMYNEPEVLFVDETTTALSQKGRELIYKLMDEMREAGKTIVFISHDMAELERMCDSISVLRDGHFVGTLQKEEITQDTLKRMMIGRELTGDYYRGDYEMSYQEEVVLEVDNVTWGETVQDISFQLHKGEILGLGGLTECGMHELCKIIFGAIKPDSGSVHLTDGTKITSPSSAIKSKIAYMPKDRDLESLFLATSIKDNIVMASMDKIKKGFFIPPRAEKELADEHAGKLEVKMQNTSQYVRELSGGNKQKVVVAKWMANGSEILLMDCPTRGIDIGVKAAIYRLMEQLKKEGKSIIMVSEEMPELLGMSDRIIVMKDGKQTGEFERSEVLSEHDLIHAML</sequence>
<evidence type="ECO:0000256" key="2">
    <source>
        <dbReference type="ARBA" id="ARBA00022475"/>
    </source>
</evidence>
<evidence type="ECO:0000256" key="7">
    <source>
        <dbReference type="ARBA" id="ARBA00022967"/>
    </source>
</evidence>
<gene>
    <name evidence="10" type="ORF">H8S44_03010</name>
</gene>
<feature type="domain" description="ABC transporter" evidence="9">
    <location>
        <begin position="259"/>
        <end position="499"/>
    </location>
</feature>
<dbReference type="PANTHER" id="PTHR43790:SF3">
    <property type="entry name" value="D-ALLOSE IMPORT ATP-BINDING PROTEIN ALSA-RELATED"/>
    <property type="match status" value="1"/>
</dbReference>
<reference evidence="10" key="1">
    <citation type="submission" date="2020-08" db="EMBL/GenBank/DDBJ databases">
        <title>Genome public.</title>
        <authorList>
            <person name="Liu C."/>
            <person name="Sun Q."/>
        </authorList>
    </citation>
    <scope>NUCLEOTIDE SEQUENCE</scope>
    <source>
        <strain evidence="10">NSJ-68</strain>
    </source>
</reference>
<evidence type="ECO:0000313" key="10">
    <source>
        <dbReference type="EMBL" id="MBC5658743.1"/>
    </source>
</evidence>
<keyword evidence="4" id="KW-0677">Repeat</keyword>
<evidence type="ECO:0000259" key="9">
    <source>
        <dbReference type="PROSITE" id="PS50893"/>
    </source>
</evidence>
<evidence type="ECO:0000256" key="1">
    <source>
        <dbReference type="ARBA" id="ARBA00022448"/>
    </source>
</evidence>
<keyword evidence="6 10" id="KW-0067">ATP-binding</keyword>
<evidence type="ECO:0000256" key="8">
    <source>
        <dbReference type="ARBA" id="ARBA00023136"/>
    </source>
</evidence>
<evidence type="ECO:0000256" key="4">
    <source>
        <dbReference type="ARBA" id="ARBA00022737"/>
    </source>
</evidence>
<keyword evidence="7" id="KW-1278">Translocase</keyword>
<name>A0A923LA62_9FIRM</name>
<accession>A0A923LA62</accession>
<dbReference type="InterPro" id="IPR017871">
    <property type="entry name" value="ABC_transporter-like_CS"/>
</dbReference>
<proteinExistence type="predicted"/>
<dbReference type="SMART" id="SM00382">
    <property type="entry name" value="AAA"/>
    <property type="match status" value="2"/>
</dbReference>
<evidence type="ECO:0000256" key="6">
    <source>
        <dbReference type="ARBA" id="ARBA00022840"/>
    </source>
</evidence>
<dbReference type="InterPro" id="IPR050107">
    <property type="entry name" value="ABC_carbohydrate_import_ATPase"/>
</dbReference>
<keyword evidence="1" id="KW-0813">Transport</keyword>
<dbReference type="InterPro" id="IPR003593">
    <property type="entry name" value="AAA+_ATPase"/>
</dbReference>
<keyword evidence="3" id="KW-0762">Sugar transport</keyword>
<evidence type="ECO:0000256" key="5">
    <source>
        <dbReference type="ARBA" id="ARBA00022741"/>
    </source>
</evidence>
<keyword evidence="11" id="KW-1185">Reference proteome</keyword>
<evidence type="ECO:0000313" key="11">
    <source>
        <dbReference type="Proteomes" id="UP000649345"/>
    </source>
</evidence>
<protein>
    <submittedName>
        <fullName evidence="10">Sugar ABC transporter ATP-binding protein</fullName>
    </submittedName>
</protein>
<dbReference type="AlphaFoldDB" id="A0A923LA62"/>
<feature type="domain" description="ABC transporter" evidence="9">
    <location>
        <begin position="7"/>
        <end position="245"/>
    </location>
</feature>
<dbReference type="EMBL" id="JACOOR010000002">
    <property type="protein sequence ID" value="MBC5658743.1"/>
    <property type="molecule type" value="Genomic_DNA"/>
</dbReference>
<evidence type="ECO:0000256" key="3">
    <source>
        <dbReference type="ARBA" id="ARBA00022597"/>
    </source>
</evidence>
<dbReference type="CDD" id="cd03215">
    <property type="entry name" value="ABC_Carb_Monos_II"/>
    <property type="match status" value="1"/>
</dbReference>
<keyword evidence="2" id="KW-1003">Cell membrane</keyword>
<dbReference type="PANTHER" id="PTHR43790">
    <property type="entry name" value="CARBOHYDRATE TRANSPORT ATP-BINDING PROTEIN MG119-RELATED"/>
    <property type="match status" value="1"/>
</dbReference>
<comment type="caution">
    <text evidence="10">The sequence shown here is derived from an EMBL/GenBank/DDBJ whole genome shotgun (WGS) entry which is preliminary data.</text>
</comment>